<evidence type="ECO:0000256" key="6">
    <source>
        <dbReference type="ARBA" id="ARBA00047342"/>
    </source>
</evidence>
<dbReference type="PROSITE" id="PS50054">
    <property type="entry name" value="TYR_PHOSPHATASE_DUAL"/>
    <property type="match status" value="1"/>
</dbReference>
<comment type="catalytic activity">
    <reaction evidence="6">
        <text>5-diphospho-1D-myo-inositol 1,2,3,4,6-pentakisphosphate + H2O = 1D-myo-inositol hexakisphosphate + phosphate + H(+)</text>
        <dbReference type="Rhea" id="RHEA:22384"/>
        <dbReference type="ChEBI" id="CHEBI:15377"/>
        <dbReference type="ChEBI" id="CHEBI:15378"/>
        <dbReference type="ChEBI" id="CHEBI:43474"/>
        <dbReference type="ChEBI" id="CHEBI:58130"/>
        <dbReference type="ChEBI" id="CHEBI:58628"/>
        <dbReference type="EC" id="3.6.1.52"/>
    </reaction>
    <physiologicalReaction direction="left-to-right" evidence="6">
        <dbReference type="Rhea" id="RHEA:22385"/>
    </physiologicalReaction>
</comment>
<dbReference type="EMBL" id="KB822720">
    <property type="protein sequence ID" value="ETN40460.1"/>
    <property type="molecule type" value="Genomic_DNA"/>
</dbReference>
<dbReference type="HOGENOM" id="CLU_1094289_0_0_1"/>
<keyword evidence="4" id="KW-0378">Hydrolase</keyword>
<dbReference type="PROSITE" id="PS00383">
    <property type="entry name" value="TYR_PHOSPHATASE_1"/>
    <property type="match status" value="1"/>
</dbReference>
<dbReference type="Gene3D" id="3.90.190.10">
    <property type="entry name" value="Protein tyrosine phosphatase superfamily"/>
    <property type="match status" value="1"/>
</dbReference>
<organism evidence="10 11">
    <name type="scientific">Cyphellophora europaea (strain CBS 101466)</name>
    <name type="common">Phialophora europaea</name>
    <dbReference type="NCBI Taxonomy" id="1220924"/>
    <lineage>
        <taxon>Eukaryota</taxon>
        <taxon>Fungi</taxon>
        <taxon>Dikarya</taxon>
        <taxon>Ascomycota</taxon>
        <taxon>Pezizomycotina</taxon>
        <taxon>Eurotiomycetes</taxon>
        <taxon>Chaetothyriomycetidae</taxon>
        <taxon>Chaetothyriales</taxon>
        <taxon>Cyphellophoraceae</taxon>
        <taxon>Cyphellophora</taxon>
    </lineage>
</organism>
<keyword evidence="11" id="KW-1185">Reference proteome</keyword>
<evidence type="ECO:0000256" key="3">
    <source>
        <dbReference type="ARBA" id="ARBA00022490"/>
    </source>
</evidence>
<dbReference type="GO" id="GO:0052840">
    <property type="term" value="F:inositol diphosphate tetrakisphosphate diphosphatase activity"/>
    <property type="evidence" value="ECO:0007669"/>
    <property type="project" value="TreeGrafter"/>
</dbReference>
<comment type="catalytic activity">
    <reaction evidence="7">
        <text>1,5-bis(diphospho)-1D-myo-inositol 2,3,4,6-tetrakisphosphate + H2O = 1-diphospho-1D-myo-inositol 2,3,4,5,6-pentakisphosphate + phosphate + 2 H(+)</text>
        <dbReference type="Rhea" id="RHEA:79699"/>
        <dbReference type="ChEBI" id="CHEBI:15377"/>
        <dbReference type="ChEBI" id="CHEBI:15378"/>
        <dbReference type="ChEBI" id="CHEBI:43474"/>
        <dbReference type="ChEBI" id="CHEBI:74946"/>
        <dbReference type="ChEBI" id="CHEBI:77983"/>
        <dbReference type="EC" id="3.6.1.52"/>
    </reaction>
    <physiologicalReaction direction="left-to-right" evidence="7">
        <dbReference type="Rhea" id="RHEA:79700"/>
    </physiologicalReaction>
</comment>
<feature type="region of interest" description="Disordered" evidence="8">
    <location>
        <begin position="25"/>
        <end position="51"/>
    </location>
</feature>
<keyword evidence="3" id="KW-0963">Cytoplasm</keyword>
<dbReference type="eggNOG" id="KOG1572">
    <property type="taxonomic scope" value="Eukaryota"/>
</dbReference>
<protein>
    <recommendedName>
        <fullName evidence="2">diphosphoinositol-polyphosphate diphosphatase</fullName>
        <ecNumber evidence="2">3.6.1.52</ecNumber>
    </recommendedName>
</protein>
<evidence type="ECO:0000256" key="8">
    <source>
        <dbReference type="SAM" id="MobiDB-lite"/>
    </source>
</evidence>
<sequence>MPCNQALPASWLSVDLVAQLTALNDSKPKSPSIDNDKSQPPTPDGSGKPINFQTIAPGLYRSSYPQHGHFEHLADLELKTIITLVPESLPLEYANFISTNGINHHQIPILANKDEKIFTDAETVNKVLSIMLEPANYPLLLHCNKGKHRTGCMTACFRKATGWCLEDVLEEYVTYSTPKSRALDKTFIEHFDASSLKPIALERGYVGGVYGPHLFTSTQSSLYSNATVDTECTIASEQKQQKNDYHEKAFKQTAADMESTRLWSHK</sequence>
<comment type="similarity">
    <text evidence="5">Belongs to the protein-tyrosine phosphatase family. Atypical dual-specificity phosphatase Siw14-like subfamily.</text>
</comment>
<name>W2RVX3_CYPE1</name>
<dbReference type="Pfam" id="PF03162">
    <property type="entry name" value="Y_phosphatase2"/>
    <property type="match status" value="1"/>
</dbReference>
<evidence type="ECO:0000256" key="2">
    <source>
        <dbReference type="ARBA" id="ARBA00012527"/>
    </source>
</evidence>
<dbReference type="FunFam" id="3.90.190.10:FF:000035">
    <property type="entry name" value="Tyrosine phosphatase, putative"/>
    <property type="match status" value="1"/>
</dbReference>
<evidence type="ECO:0000313" key="11">
    <source>
        <dbReference type="Proteomes" id="UP000030752"/>
    </source>
</evidence>
<gene>
    <name evidence="10" type="ORF">HMPREF1541_04737</name>
</gene>
<dbReference type="InterPro" id="IPR016130">
    <property type="entry name" value="Tyr_Pase_AS"/>
</dbReference>
<dbReference type="STRING" id="1220924.W2RVX3"/>
<dbReference type="Proteomes" id="UP000030752">
    <property type="component" value="Unassembled WGS sequence"/>
</dbReference>
<evidence type="ECO:0000256" key="1">
    <source>
        <dbReference type="ARBA" id="ARBA00004496"/>
    </source>
</evidence>
<dbReference type="VEuPathDB" id="FungiDB:HMPREF1541_04737"/>
<dbReference type="InterPro" id="IPR029021">
    <property type="entry name" value="Prot-tyrosine_phosphatase-like"/>
</dbReference>
<dbReference type="FunCoup" id="W2RVX3">
    <property type="interactions" value="129"/>
</dbReference>
<reference evidence="10 11" key="1">
    <citation type="submission" date="2013-03" db="EMBL/GenBank/DDBJ databases">
        <title>The Genome Sequence of Phialophora europaea CBS 101466.</title>
        <authorList>
            <consortium name="The Broad Institute Genomics Platform"/>
            <person name="Cuomo C."/>
            <person name="de Hoog S."/>
            <person name="Gorbushina A."/>
            <person name="Walker B."/>
            <person name="Young S.K."/>
            <person name="Zeng Q."/>
            <person name="Gargeya S."/>
            <person name="Fitzgerald M."/>
            <person name="Haas B."/>
            <person name="Abouelleil A."/>
            <person name="Allen A.W."/>
            <person name="Alvarado L."/>
            <person name="Arachchi H.M."/>
            <person name="Berlin A.M."/>
            <person name="Chapman S.B."/>
            <person name="Gainer-Dewar J."/>
            <person name="Goldberg J."/>
            <person name="Griggs A."/>
            <person name="Gujja S."/>
            <person name="Hansen M."/>
            <person name="Howarth C."/>
            <person name="Imamovic A."/>
            <person name="Ireland A."/>
            <person name="Larimer J."/>
            <person name="McCowan C."/>
            <person name="Murphy C."/>
            <person name="Pearson M."/>
            <person name="Poon T.W."/>
            <person name="Priest M."/>
            <person name="Roberts A."/>
            <person name="Saif S."/>
            <person name="Shea T."/>
            <person name="Sisk P."/>
            <person name="Sykes S."/>
            <person name="Wortman J."/>
            <person name="Nusbaum C."/>
            <person name="Birren B."/>
        </authorList>
    </citation>
    <scope>NUCLEOTIDE SEQUENCE [LARGE SCALE GENOMIC DNA]</scope>
    <source>
        <strain evidence="10 11">CBS 101466</strain>
    </source>
</reference>
<feature type="domain" description="Tyrosine-protein phosphatase" evidence="9">
    <location>
        <begin position="51"/>
        <end position="200"/>
    </location>
</feature>
<dbReference type="OrthoDB" id="6375174at2759"/>
<dbReference type="InterPro" id="IPR020422">
    <property type="entry name" value="TYR_PHOSPHATASE_DUAL_dom"/>
</dbReference>
<accession>W2RVX3</accession>
<dbReference type="PANTHER" id="PTHR31126">
    <property type="entry name" value="TYROSINE-PROTEIN PHOSPHATASE"/>
    <property type="match status" value="1"/>
</dbReference>
<evidence type="ECO:0000256" key="5">
    <source>
        <dbReference type="ARBA" id="ARBA00044949"/>
    </source>
</evidence>
<dbReference type="EC" id="3.6.1.52" evidence="2"/>
<dbReference type="AlphaFoldDB" id="W2RVX3"/>
<evidence type="ECO:0000313" key="10">
    <source>
        <dbReference type="EMBL" id="ETN40460.1"/>
    </source>
</evidence>
<dbReference type="InterPro" id="IPR004861">
    <property type="entry name" value="Siw14-like"/>
</dbReference>
<dbReference type="InParanoid" id="W2RVX3"/>
<proteinExistence type="inferred from homology"/>
<evidence type="ECO:0000256" key="7">
    <source>
        <dbReference type="ARBA" id="ARBA00047927"/>
    </source>
</evidence>
<dbReference type="PANTHER" id="PTHR31126:SF48">
    <property type="entry name" value="INOSITOL PHOSPHATASE SIW14"/>
    <property type="match status" value="1"/>
</dbReference>
<evidence type="ECO:0000259" key="9">
    <source>
        <dbReference type="PROSITE" id="PS50054"/>
    </source>
</evidence>
<dbReference type="GeneID" id="19972076"/>
<dbReference type="GO" id="GO:0016791">
    <property type="term" value="F:phosphatase activity"/>
    <property type="evidence" value="ECO:0007669"/>
    <property type="project" value="TreeGrafter"/>
</dbReference>
<dbReference type="RefSeq" id="XP_008717303.1">
    <property type="nucleotide sequence ID" value="XM_008719081.1"/>
</dbReference>
<dbReference type="GO" id="GO:0005737">
    <property type="term" value="C:cytoplasm"/>
    <property type="evidence" value="ECO:0007669"/>
    <property type="project" value="UniProtKB-SubCell"/>
</dbReference>
<comment type="subcellular location">
    <subcellularLocation>
        <location evidence="1">Cytoplasm</location>
    </subcellularLocation>
</comment>
<dbReference type="SUPFAM" id="SSF52799">
    <property type="entry name" value="(Phosphotyrosine protein) phosphatases II"/>
    <property type="match status" value="1"/>
</dbReference>
<evidence type="ECO:0000256" key="4">
    <source>
        <dbReference type="ARBA" id="ARBA00022801"/>
    </source>
</evidence>